<dbReference type="Gene3D" id="3.40.50.11780">
    <property type="match status" value="1"/>
</dbReference>
<evidence type="ECO:0000313" key="3">
    <source>
        <dbReference type="EMBL" id="QQG65876.1"/>
    </source>
</evidence>
<organism evidence="3 4">
    <name type="scientific">Desulfobulbus oligotrophicus</name>
    <dbReference type="NCBI Taxonomy" id="1909699"/>
    <lineage>
        <taxon>Bacteria</taxon>
        <taxon>Pseudomonadati</taxon>
        <taxon>Thermodesulfobacteriota</taxon>
        <taxon>Desulfobulbia</taxon>
        <taxon>Desulfobulbales</taxon>
        <taxon>Desulfobulbaceae</taxon>
        <taxon>Desulfobulbus</taxon>
    </lineage>
</organism>
<dbReference type="Pfam" id="PF17482">
    <property type="entry name" value="Phage_sheath_1C"/>
    <property type="match status" value="1"/>
</dbReference>
<dbReference type="InterPro" id="IPR020287">
    <property type="entry name" value="Tail_sheath_C"/>
</dbReference>
<gene>
    <name evidence="3" type="ORF">HP555_08350</name>
</gene>
<evidence type="ECO:0000259" key="2">
    <source>
        <dbReference type="Pfam" id="PF17482"/>
    </source>
</evidence>
<protein>
    <submittedName>
        <fullName evidence="3">Phage tail sheath family protein</fullName>
    </submittedName>
</protein>
<dbReference type="AlphaFoldDB" id="A0A7T5VDM3"/>
<dbReference type="PANTHER" id="PTHR35861">
    <property type="match status" value="1"/>
</dbReference>
<reference evidence="3 4" key="1">
    <citation type="submission" date="2020-05" db="EMBL/GenBank/DDBJ databases">
        <title>Complete genome of Desulfobulbus oligotrophicus.</title>
        <authorList>
            <person name="Podar M."/>
        </authorList>
    </citation>
    <scope>NUCLEOTIDE SEQUENCE [LARGE SCALE GENOMIC DNA]</scope>
    <source>
        <strain evidence="3 4">Prop6</strain>
    </source>
</reference>
<keyword evidence="4" id="KW-1185">Reference proteome</keyword>
<dbReference type="InterPro" id="IPR052042">
    <property type="entry name" value="Tail_sheath_structural"/>
</dbReference>
<comment type="similarity">
    <text evidence="1">Belongs to the myoviridae tail sheath protein family.</text>
</comment>
<dbReference type="EMBL" id="CP054140">
    <property type="protein sequence ID" value="QQG65876.1"/>
    <property type="molecule type" value="Genomic_DNA"/>
</dbReference>
<name>A0A7T5VDM3_9BACT</name>
<accession>A0A7T5VDM3</accession>
<dbReference type="PANTHER" id="PTHR35861:SF1">
    <property type="entry name" value="PHAGE TAIL SHEATH PROTEIN"/>
    <property type="match status" value="1"/>
</dbReference>
<evidence type="ECO:0000256" key="1">
    <source>
        <dbReference type="ARBA" id="ARBA00008005"/>
    </source>
</evidence>
<sequence length="494" mass="54472">MAMTYKTPGVYVEEISKLPPSVAQVETAIPAFIGYTEKDTYRGLSLTARPKRIKSLAEFVEIFGMATPAKFVTGTDTGIKIKKVDNQFQLDSPLADPFATLQYRLYYSLQLYFGNGGGPCYIVSCGRYKTSGALVSNTEMETALASLKKEDEPTMIVFTDAVSLTDADQFYGLQTKALGQCAELMDRVVIIDLHLAASAKGEADFNTVASAFRTKIGINNLSYGAAYYPWLRTTLDYFIDESSLSVLRGTNVDATEIPNNTVLRKYPPEGTTELAATEAQTSLYHAQSAIYALIKKEIAKFQVISPPSPAIAGVYAAVDSTRGVWKAPANVSLNYVSEPMVKIDDQDQQDMNVTTTGKSVNAVRMFSGKGVLVWGARTLAGNDNEWRYISVRRFYNMVEESVKKATEPFVFEPNDATTWIKVRAMIENFLILQWRAGALQGAKPEEAFFVRVGLGETMTALDILEGRMIVEIGMAVVRPAEFIILRFSHKMAVS</sequence>
<dbReference type="Proteomes" id="UP000596092">
    <property type="component" value="Chromosome"/>
</dbReference>
<proteinExistence type="inferred from homology"/>
<evidence type="ECO:0000313" key="4">
    <source>
        <dbReference type="Proteomes" id="UP000596092"/>
    </source>
</evidence>
<dbReference type="KEGG" id="dog:HP555_08350"/>
<feature type="domain" description="Tail sheath protein C-terminal" evidence="2">
    <location>
        <begin position="383"/>
        <end position="487"/>
    </location>
</feature>